<dbReference type="PANTHER" id="PTHR47894:SF4">
    <property type="entry name" value="HTH-TYPE TRANSCRIPTIONAL REGULATOR GADX"/>
    <property type="match status" value="1"/>
</dbReference>
<reference evidence="5 6" key="1">
    <citation type="journal article" date="2012" name="J. Bacteriol.">
        <title>Complete genome sequence of Nocardia brasiliensis HUJEG-1.</title>
        <authorList>
            <person name="Vera-Cabrera L."/>
            <person name="Ortiz-Lopez R."/>
            <person name="Elizondo-Gonzalez R."/>
            <person name="Perez-Maya A.A."/>
            <person name="Ocampo-Candiani J."/>
        </authorList>
    </citation>
    <scope>NUCLEOTIDE SEQUENCE [LARGE SCALE GENOMIC DNA]</scope>
    <source>
        <strain evidence="6">ATCC 700358</strain>
    </source>
</reference>
<dbReference type="PANTHER" id="PTHR47894">
    <property type="entry name" value="HTH-TYPE TRANSCRIPTIONAL REGULATOR GADX"/>
    <property type="match status" value="1"/>
</dbReference>
<dbReference type="PROSITE" id="PS01124">
    <property type="entry name" value="HTH_ARAC_FAMILY_2"/>
    <property type="match status" value="1"/>
</dbReference>
<gene>
    <name evidence="5" type="ORF">O3I_006820</name>
</gene>
<name>K0EPG9_NOCB7</name>
<accession>K0EPG9</accession>
<dbReference type="GO" id="GO:0003700">
    <property type="term" value="F:DNA-binding transcription factor activity"/>
    <property type="evidence" value="ECO:0007669"/>
    <property type="project" value="InterPro"/>
</dbReference>
<dbReference type="HOGENOM" id="CLU_047522_1_2_11"/>
<dbReference type="SMART" id="SM00342">
    <property type="entry name" value="HTH_ARAC"/>
    <property type="match status" value="1"/>
</dbReference>
<keyword evidence="1" id="KW-0805">Transcription regulation</keyword>
<protein>
    <submittedName>
        <fullName evidence="5">AraC family transcriptional regulator</fullName>
    </submittedName>
</protein>
<evidence type="ECO:0000313" key="6">
    <source>
        <dbReference type="Proteomes" id="UP000006304"/>
    </source>
</evidence>
<organism evidence="5 6">
    <name type="scientific">Nocardia brasiliensis (strain ATCC 700358 / HUJEG-1)</name>
    <dbReference type="NCBI Taxonomy" id="1133849"/>
    <lineage>
        <taxon>Bacteria</taxon>
        <taxon>Bacillati</taxon>
        <taxon>Actinomycetota</taxon>
        <taxon>Actinomycetes</taxon>
        <taxon>Mycobacteriales</taxon>
        <taxon>Nocardiaceae</taxon>
        <taxon>Nocardia</taxon>
    </lineage>
</organism>
<dbReference type="SUPFAM" id="SSF46689">
    <property type="entry name" value="Homeodomain-like"/>
    <property type="match status" value="1"/>
</dbReference>
<dbReference type="InterPro" id="IPR032687">
    <property type="entry name" value="AraC-type_N"/>
</dbReference>
<evidence type="ECO:0000256" key="3">
    <source>
        <dbReference type="ARBA" id="ARBA00023163"/>
    </source>
</evidence>
<dbReference type="STRING" id="1133849.O3I_006820"/>
<keyword evidence="6" id="KW-1185">Reference proteome</keyword>
<dbReference type="EMBL" id="CP003876">
    <property type="protein sequence ID" value="AFT99326.1"/>
    <property type="molecule type" value="Genomic_DNA"/>
</dbReference>
<dbReference type="Proteomes" id="UP000006304">
    <property type="component" value="Chromosome"/>
</dbReference>
<proteinExistence type="predicted"/>
<evidence type="ECO:0000259" key="4">
    <source>
        <dbReference type="PROSITE" id="PS01124"/>
    </source>
</evidence>
<dbReference type="GO" id="GO:0005829">
    <property type="term" value="C:cytosol"/>
    <property type="evidence" value="ECO:0007669"/>
    <property type="project" value="TreeGrafter"/>
</dbReference>
<keyword evidence="2" id="KW-0238">DNA-binding</keyword>
<evidence type="ECO:0000313" key="5">
    <source>
        <dbReference type="EMBL" id="AFT99326.1"/>
    </source>
</evidence>
<dbReference type="InterPro" id="IPR018060">
    <property type="entry name" value="HTH_AraC"/>
</dbReference>
<evidence type="ECO:0000256" key="1">
    <source>
        <dbReference type="ARBA" id="ARBA00023015"/>
    </source>
</evidence>
<keyword evidence="3" id="KW-0804">Transcription</keyword>
<dbReference type="Pfam" id="PF12625">
    <property type="entry name" value="Arabinose_bd"/>
    <property type="match status" value="1"/>
</dbReference>
<evidence type="ECO:0000256" key="2">
    <source>
        <dbReference type="ARBA" id="ARBA00023125"/>
    </source>
</evidence>
<feature type="domain" description="HTH araC/xylS-type" evidence="4">
    <location>
        <begin position="254"/>
        <end position="352"/>
    </location>
</feature>
<dbReference type="Pfam" id="PF12833">
    <property type="entry name" value="HTH_18"/>
    <property type="match status" value="1"/>
</dbReference>
<dbReference type="KEGG" id="nbr:O3I_006820"/>
<dbReference type="Gene3D" id="1.10.10.60">
    <property type="entry name" value="Homeodomain-like"/>
    <property type="match status" value="1"/>
</dbReference>
<dbReference type="GO" id="GO:0000976">
    <property type="term" value="F:transcription cis-regulatory region binding"/>
    <property type="evidence" value="ECO:0007669"/>
    <property type="project" value="TreeGrafter"/>
</dbReference>
<dbReference type="eggNOG" id="COG2207">
    <property type="taxonomic scope" value="Bacteria"/>
</dbReference>
<dbReference type="AlphaFoldDB" id="K0EPG9"/>
<sequence>MLRRALAFLTLRDNYLILYDMSVIRSAGLRGFRATVAELGGDAEQLAIACGLPVAALDADDLLIPDHALASVLELAARRLDCPDLGLRISLRQDLDMLGPLALAIRNSPSLTGVLECSARYLFLHARALTLTGESDPYGDRGVIALRYGVQPGLAIPTQATDLGLAFVHRTIQRLVDGSYGLRSVELPYQPAAPLARYEEFFGAPVRIKRPYAALRVPRDLPTRPLSGGDEKLHRLAMAFLAEQAGGVGASAVPQVHAAVQQLLGTLPPEIGSVAKLLNMHPRTLQRRLAAENTSFAAILDDVRRAEARRYLTTTDMPMSQVASLIGLSEQATFTRCCRRWWGTTPTAVRRDHSVARA</sequence>
<dbReference type="InterPro" id="IPR009057">
    <property type="entry name" value="Homeodomain-like_sf"/>
</dbReference>